<sequence>MSRFVVSLLRRLSHPRRVRQQRNPLQFSMDRPIFGNLVAR</sequence>
<reference evidence="1 2" key="1">
    <citation type="submission" date="2018-06" db="EMBL/GenBank/DDBJ databases">
        <authorList>
            <consortium name="Pathogen Informatics"/>
            <person name="Doyle S."/>
        </authorList>
    </citation>
    <scope>NUCLEOTIDE SEQUENCE [LARGE SCALE GENOMIC DNA]</scope>
    <source>
        <strain evidence="1 2">NCTC9935</strain>
    </source>
</reference>
<evidence type="ECO:0000313" key="1">
    <source>
        <dbReference type="EMBL" id="SPT55737.1"/>
    </source>
</evidence>
<dbReference type="GeneID" id="93758869"/>
<organism evidence="1 2">
    <name type="scientific">Schaalia odontolytica</name>
    <dbReference type="NCBI Taxonomy" id="1660"/>
    <lineage>
        <taxon>Bacteria</taxon>
        <taxon>Bacillati</taxon>
        <taxon>Actinomycetota</taxon>
        <taxon>Actinomycetes</taxon>
        <taxon>Actinomycetales</taxon>
        <taxon>Actinomycetaceae</taxon>
        <taxon>Schaalia</taxon>
    </lineage>
</organism>
<gene>
    <name evidence="1" type="ORF">NCTC9935_01246</name>
</gene>
<dbReference type="Proteomes" id="UP000250192">
    <property type="component" value="Unassembled WGS sequence"/>
</dbReference>
<dbReference type="AlphaFoldDB" id="A0A2X0VDZ0"/>
<dbReference type="EMBL" id="UAPR01000003">
    <property type="protein sequence ID" value="SPT55737.1"/>
    <property type="molecule type" value="Genomic_DNA"/>
</dbReference>
<accession>A0A2X0VDZ0</accession>
<proteinExistence type="predicted"/>
<dbReference type="RefSeq" id="WP_281267698.1">
    <property type="nucleotide sequence ID" value="NZ_CBDERX010000033.1"/>
</dbReference>
<evidence type="ECO:0000313" key="2">
    <source>
        <dbReference type="Proteomes" id="UP000250192"/>
    </source>
</evidence>
<name>A0A2X0VDZ0_9ACTO</name>
<protein>
    <submittedName>
        <fullName evidence="1">Uncharacterized protein</fullName>
    </submittedName>
</protein>
<keyword evidence="2" id="KW-1185">Reference proteome</keyword>